<proteinExistence type="predicted"/>
<dbReference type="Proteomes" id="UP000325315">
    <property type="component" value="Unassembled WGS sequence"/>
</dbReference>
<reference evidence="2" key="1">
    <citation type="journal article" date="2019" name="Plant Biotechnol. J.">
        <title>Genome sequencing of the Australian wild diploid species Gossypium australe highlights disease resistance and delayed gland morphogenesis.</title>
        <authorList>
            <person name="Cai Y."/>
            <person name="Cai X."/>
            <person name="Wang Q."/>
            <person name="Wang P."/>
            <person name="Zhang Y."/>
            <person name="Cai C."/>
            <person name="Xu Y."/>
            <person name="Wang K."/>
            <person name="Zhou Z."/>
            <person name="Wang C."/>
            <person name="Geng S."/>
            <person name="Li B."/>
            <person name="Dong Q."/>
            <person name="Hou Y."/>
            <person name="Wang H."/>
            <person name="Ai P."/>
            <person name="Liu Z."/>
            <person name="Yi F."/>
            <person name="Sun M."/>
            <person name="An G."/>
            <person name="Cheng J."/>
            <person name="Zhang Y."/>
            <person name="Shi Q."/>
            <person name="Xie Y."/>
            <person name="Shi X."/>
            <person name="Chang Y."/>
            <person name="Huang F."/>
            <person name="Chen Y."/>
            <person name="Hong S."/>
            <person name="Mi L."/>
            <person name="Sun Q."/>
            <person name="Zhang L."/>
            <person name="Zhou B."/>
            <person name="Peng R."/>
            <person name="Zhang X."/>
            <person name="Liu F."/>
        </authorList>
    </citation>
    <scope>NUCLEOTIDE SEQUENCE [LARGE SCALE GENOMIC DNA]</scope>
    <source>
        <strain evidence="2">cv. PA1801</strain>
    </source>
</reference>
<keyword evidence="2" id="KW-1185">Reference proteome</keyword>
<comment type="caution">
    <text evidence="1">The sequence shown here is derived from an EMBL/GenBank/DDBJ whole genome shotgun (WGS) entry which is preliminary data.</text>
</comment>
<evidence type="ECO:0000313" key="2">
    <source>
        <dbReference type="Proteomes" id="UP000325315"/>
    </source>
</evidence>
<accession>A0A5B6VZU5</accession>
<protein>
    <submittedName>
        <fullName evidence="1">Protein transport protein SEC23-like</fullName>
    </submittedName>
</protein>
<evidence type="ECO:0000313" key="1">
    <source>
        <dbReference type="EMBL" id="KAA3475139.1"/>
    </source>
</evidence>
<dbReference type="OrthoDB" id="3979788at2759"/>
<organism evidence="1 2">
    <name type="scientific">Gossypium australe</name>
    <dbReference type="NCBI Taxonomy" id="47621"/>
    <lineage>
        <taxon>Eukaryota</taxon>
        <taxon>Viridiplantae</taxon>
        <taxon>Streptophyta</taxon>
        <taxon>Embryophyta</taxon>
        <taxon>Tracheophyta</taxon>
        <taxon>Spermatophyta</taxon>
        <taxon>Magnoliopsida</taxon>
        <taxon>eudicotyledons</taxon>
        <taxon>Gunneridae</taxon>
        <taxon>Pentapetalae</taxon>
        <taxon>rosids</taxon>
        <taxon>malvids</taxon>
        <taxon>Malvales</taxon>
        <taxon>Malvaceae</taxon>
        <taxon>Malvoideae</taxon>
        <taxon>Gossypium</taxon>
    </lineage>
</organism>
<name>A0A5B6VZU5_9ROSI</name>
<sequence length="62" mass="7019">MEANKRKLGFCGENGHDFKNSTVDSYQTVVLSYRIRFLGKTGTDDNRIDNVDASNTSSFLFH</sequence>
<dbReference type="AlphaFoldDB" id="A0A5B6VZU5"/>
<gene>
    <name evidence="1" type="ORF">EPI10_025360</name>
</gene>
<dbReference type="EMBL" id="SMMG02000005">
    <property type="protein sequence ID" value="KAA3475139.1"/>
    <property type="molecule type" value="Genomic_DNA"/>
</dbReference>